<organism evidence="8 9">
    <name type="scientific">Rhodopseudomonas palustris</name>
    <dbReference type="NCBI Taxonomy" id="1076"/>
    <lineage>
        <taxon>Bacteria</taxon>
        <taxon>Pseudomonadati</taxon>
        <taxon>Pseudomonadota</taxon>
        <taxon>Alphaproteobacteria</taxon>
        <taxon>Hyphomicrobiales</taxon>
        <taxon>Nitrobacteraceae</taxon>
        <taxon>Rhodopseudomonas</taxon>
    </lineage>
</organism>
<dbReference type="AlphaFoldDB" id="A0AAX3E4X8"/>
<dbReference type="PANTHER" id="PTHR30485">
    <property type="entry name" value="NI/FE-HYDROGENASE 1 B-TYPE CYTOCHROME SUBUNIT"/>
    <property type="match status" value="1"/>
</dbReference>
<dbReference type="Proteomes" id="UP001163166">
    <property type="component" value="Chromosome"/>
</dbReference>
<keyword evidence="5 6" id="KW-0472">Membrane</keyword>
<dbReference type="GO" id="GO:0005886">
    <property type="term" value="C:plasma membrane"/>
    <property type="evidence" value="ECO:0007669"/>
    <property type="project" value="UniProtKB-SubCell"/>
</dbReference>
<name>A0AAX3E4X8_RHOPL</name>
<dbReference type="RefSeq" id="WP_264076510.1">
    <property type="nucleotide sequence ID" value="NZ_CP076676.1"/>
</dbReference>
<evidence type="ECO:0000256" key="5">
    <source>
        <dbReference type="ARBA" id="ARBA00023136"/>
    </source>
</evidence>
<dbReference type="InterPro" id="IPR011577">
    <property type="entry name" value="Cyt_b561_bac/Ni-Hgenase"/>
</dbReference>
<dbReference type="GO" id="GO:0022904">
    <property type="term" value="P:respiratory electron transport chain"/>
    <property type="evidence" value="ECO:0007669"/>
    <property type="project" value="InterPro"/>
</dbReference>
<evidence type="ECO:0000256" key="2">
    <source>
        <dbReference type="ARBA" id="ARBA00022475"/>
    </source>
</evidence>
<keyword evidence="3 6" id="KW-0812">Transmembrane</keyword>
<feature type="transmembrane region" description="Helical" evidence="6">
    <location>
        <begin position="94"/>
        <end position="115"/>
    </location>
</feature>
<dbReference type="Pfam" id="PF01292">
    <property type="entry name" value="Ni_hydr_CYTB"/>
    <property type="match status" value="1"/>
</dbReference>
<dbReference type="SUPFAM" id="SSF81342">
    <property type="entry name" value="Transmembrane di-heme cytochromes"/>
    <property type="match status" value="1"/>
</dbReference>
<dbReference type="EMBL" id="CP076676">
    <property type="protein sequence ID" value="UYO41875.1"/>
    <property type="molecule type" value="Genomic_DNA"/>
</dbReference>
<feature type="transmembrane region" description="Helical" evidence="6">
    <location>
        <begin position="15"/>
        <end position="34"/>
    </location>
</feature>
<proteinExistence type="predicted"/>
<sequence>MNEASVVAWDGPTRVFKWALVFVVLDGWISNTYGGAYPAWHKLNGYTALVLIVFRILWGFVGGSTARFGSFVAMPGKVLAYIADKKKFLGHNPLGGWMVVALLALVFAMAISGLFSADEDRLIIEGPLAKTVADATVDTAALWHRRIFTAIEVFVAVHVAANVIYALTSREPLIQAMITGRKPADTYADMPSAEPGPWGRAFACLLVAVFVVLAPIYVIAGRLL</sequence>
<evidence type="ECO:0000256" key="3">
    <source>
        <dbReference type="ARBA" id="ARBA00022692"/>
    </source>
</evidence>
<evidence type="ECO:0000256" key="1">
    <source>
        <dbReference type="ARBA" id="ARBA00004651"/>
    </source>
</evidence>
<evidence type="ECO:0000256" key="6">
    <source>
        <dbReference type="SAM" id="Phobius"/>
    </source>
</evidence>
<evidence type="ECO:0000313" key="8">
    <source>
        <dbReference type="EMBL" id="UYO41875.1"/>
    </source>
</evidence>
<protein>
    <submittedName>
        <fullName evidence="8">Cytochrome b/b6 domain-containing protein</fullName>
    </submittedName>
</protein>
<accession>A0AAX3E4X8</accession>
<dbReference type="GO" id="GO:0020037">
    <property type="term" value="F:heme binding"/>
    <property type="evidence" value="ECO:0007669"/>
    <property type="project" value="TreeGrafter"/>
</dbReference>
<evidence type="ECO:0000313" key="9">
    <source>
        <dbReference type="Proteomes" id="UP001163166"/>
    </source>
</evidence>
<dbReference type="InterPro" id="IPR016174">
    <property type="entry name" value="Di-haem_cyt_TM"/>
</dbReference>
<gene>
    <name evidence="8" type="ORF">KQX62_11505</name>
</gene>
<feature type="transmembrane region" description="Helical" evidence="6">
    <location>
        <begin position="147"/>
        <end position="167"/>
    </location>
</feature>
<dbReference type="PANTHER" id="PTHR30485:SF2">
    <property type="entry name" value="BLL0597 PROTEIN"/>
    <property type="match status" value="1"/>
</dbReference>
<evidence type="ECO:0000259" key="7">
    <source>
        <dbReference type="Pfam" id="PF01292"/>
    </source>
</evidence>
<comment type="subcellular location">
    <subcellularLocation>
        <location evidence="1">Cell membrane</location>
        <topology evidence="1">Multi-pass membrane protein</topology>
    </subcellularLocation>
</comment>
<keyword evidence="4 6" id="KW-1133">Transmembrane helix</keyword>
<dbReference type="Gene3D" id="1.20.950.20">
    <property type="entry name" value="Transmembrane di-heme cytochromes, Chain C"/>
    <property type="match status" value="1"/>
</dbReference>
<evidence type="ECO:0000256" key="4">
    <source>
        <dbReference type="ARBA" id="ARBA00022989"/>
    </source>
</evidence>
<reference evidence="8" key="1">
    <citation type="journal article" date="2022" name="Biol. Control">
        <title>In silico genomic analysis of Rhodopseudomonas palustris strains revealed potential biocontrol agents and crop yield enhancers.</title>
        <authorList>
            <person name="Surachat K."/>
            <person name="Kantachote D."/>
            <person name="Deachamag P."/>
            <person name="Wonglapsuwan M."/>
        </authorList>
    </citation>
    <scope>NUCLEOTIDE SEQUENCE</scope>
    <source>
        <strain evidence="8">TLS06</strain>
    </source>
</reference>
<dbReference type="InterPro" id="IPR051542">
    <property type="entry name" value="Hydrogenase_cytochrome"/>
</dbReference>
<dbReference type="GO" id="GO:0009055">
    <property type="term" value="F:electron transfer activity"/>
    <property type="evidence" value="ECO:0007669"/>
    <property type="project" value="InterPro"/>
</dbReference>
<keyword evidence="2" id="KW-1003">Cell membrane</keyword>
<feature type="transmembrane region" description="Helical" evidence="6">
    <location>
        <begin position="198"/>
        <end position="220"/>
    </location>
</feature>
<feature type="domain" description="Cytochrome b561 bacterial/Ni-hydrogenase" evidence="7">
    <location>
        <begin position="9"/>
        <end position="180"/>
    </location>
</feature>
<feature type="transmembrane region" description="Helical" evidence="6">
    <location>
        <begin position="46"/>
        <end position="74"/>
    </location>
</feature>